<gene>
    <name evidence="22" type="primary">LOC113497481</name>
</gene>
<keyword evidence="15 17" id="KW-0234">DNA repair</keyword>
<comment type="similarity">
    <text evidence="2 17">Belongs to the XPG/RAD2 endonuclease family. EXO1 subfamily.</text>
</comment>
<dbReference type="Gene3D" id="3.40.50.1010">
    <property type="entry name" value="5'-nuclease"/>
    <property type="match status" value="1"/>
</dbReference>
<dbReference type="SUPFAM" id="SSF47807">
    <property type="entry name" value="5' to 3' exonuclease, C-terminal subdomain"/>
    <property type="match status" value="1"/>
</dbReference>
<keyword evidence="16 17" id="KW-0539">Nucleus</keyword>
<dbReference type="CDD" id="cd09908">
    <property type="entry name" value="H3TH_EXO1"/>
    <property type="match status" value="1"/>
</dbReference>
<dbReference type="GO" id="GO:0003677">
    <property type="term" value="F:DNA binding"/>
    <property type="evidence" value="ECO:0007669"/>
    <property type="project" value="UniProtKB-UniRule"/>
</dbReference>
<dbReference type="GO" id="GO:0035312">
    <property type="term" value="F:5'-3' DNA exonuclease activity"/>
    <property type="evidence" value="ECO:0007669"/>
    <property type="project" value="UniProtKB-UniRule"/>
</dbReference>
<feature type="compositionally biased region" description="Polar residues" evidence="18">
    <location>
        <begin position="524"/>
        <end position="541"/>
    </location>
</feature>
<dbReference type="PROSITE" id="PS00841">
    <property type="entry name" value="XPG_1"/>
    <property type="match status" value="1"/>
</dbReference>
<keyword evidence="11 17" id="KW-0269">Exonuclease</keyword>
<dbReference type="KEGG" id="tnl:113497481"/>
<comment type="subcellular location">
    <subcellularLocation>
        <location evidence="1 17">Nucleus</location>
    </subcellularLocation>
</comment>
<dbReference type="InterPro" id="IPR044752">
    <property type="entry name" value="PIN-like_EXO1"/>
</dbReference>
<dbReference type="AlphaFoldDB" id="A0A7E5VWY7"/>
<keyword evidence="6 17" id="KW-0479">Metal-binding</keyword>
<feature type="compositionally biased region" description="Polar residues" evidence="18">
    <location>
        <begin position="630"/>
        <end position="651"/>
    </location>
</feature>
<evidence type="ECO:0000256" key="16">
    <source>
        <dbReference type="ARBA" id="ARBA00023242"/>
    </source>
</evidence>
<evidence type="ECO:0000256" key="5">
    <source>
        <dbReference type="ARBA" id="ARBA00022722"/>
    </source>
</evidence>
<keyword evidence="21" id="KW-1185">Reference proteome</keyword>
<keyword evidence="5 17" id="KW-0540">Nuclease</keyword>
<dbReference type="EC" id="3.1.-.-" evidence="17"/>
<feature type="region of interest" description="Disordered" evidence="18">
    <location>
        <begin position="524"/>
        <end position="585"/>
    </location>
</feature>
<dbReference type="InterPro" id="IPR029060">
    <property type="entry name" value="PIN-like_dom_sf"/>
</dbReference>
<dbReference type="GO" id="GO:0046872">
    <property type="term" value="F:metal ion binding"/>
    <property type="evidence" value="ECO:0007669"/>
    <property type="project" value="UniProtKB-UniRule"/>
</dbReference>
<dbReference type="Gene3D" id="1.10.150.20">
    <property type="entry name" value="5' to 3' exonuclease, C-terminal subdomain"/>
    <property type="match status" value="1"/>
</dbReference>
<dbReference type="GO" id="GO:0006298">
    <property type="term" value="P:mismatch repair"/>
    <property type="evidence" value="ECO:0007669"/>
    <property type="project" value="TreeGrafter"/>
</dbReference>
<dbReference type="GeneID" id="113497481"/>
<dbReference type="PANTHER" id="PTHR11081">
    <property type="entry name" value="FLAP ENDONUCLEASE FAMILY MEMBER"/>
    <property type="match status" value="1"/>
</dbReference>
<comment type="cofactor">
    <cofactor evidence="17">
        <name>Mg(2+)</name>
        <dbReference type="ChEBI" id="CHEBI:18420"/>
    </cofactor>
    <text evidence="17">Binds 2 magnesium ions per subunit. They probably participate in the reaction catalyzed by the enzyme. May bind an additional third magnesium ion after substrate binding.</text>
</comment>
<evidence type="ECO:0000256" key="9">
    <source>
        <dbReference type="ARBA" id="ARBA00022769"/>
    </source>
</evidence>
<keyword evidence="4" id="KW-0597">Phosphoprotein</keyword>
<evidence type="ECO:0000256" key="15">
    <source>
        <dbReference type="ARBA" id="ARBA00023204"/>
    </source>
</evidence>
<evidence type="ECO:0000256" key="2">
    <source>
        <dbReference type="ARBA" id="ARBA00010563"/>
    </source>
</evidence>
<dbReference type="FunCoup" id="A0A7E5VWY7">
    <property type="interactions" value="864"/>
</dbReference>
<dbReference type="RefSeq" id="XP_026732850.1">
    <property type="nucleotide sequence ID" value="XM_026877049.1"/>
</dbReference>
<evidence type="ECO:0000256" key="17">
    <source>
        <dbReference type="RuleBase" id="RU910737"/>
    </source>
</evidence>
<dbReference type="InterPro" id="IPR006086">
    <property type="entry name" value="XPG-I_dom"/>
</dbReference>
<evidence type="ECO:0000256" key="11">
    <source>
        <dbReference type="ARBA" id="ARBA00022839"/>
    </source>
</evidence>
<name>A0A7E5VWY7_TRINI</name>
<evidence type="ECO:0000256" key="3">
    <source>
        <dbReference type="ARBA" id="ARBA00020324"/>
    </source>
</evidence>
<dbReference type="GO" id="GO:0005634">
    <property type="term" value="C:nucleus"/>
    <property type="evidence" value="ECO:0007669"/>
    <property type="project" value="UniProtKB-SubCell"/>
</dbReference>
<dbReference type="PRINTS" id="PR00853">
    <property type="entry name" value="XPGRADSUPER"/>
</dbReference>
<evidence type="ECO:0000256" key="8">
    <source>
        <dbReference type="ARBA" id="ARBA00022763"/>
    </source>
</evidence>
<feature type="region of interest" description="Disordered" evidence="18">
    <location>
        <begin position="630"/>
        <end position="696"/>
    </location>
</feature>
<dbReference type="Pfam" id="PF00752">
    <property type="entry name" value="XPG_N"/>
    <property type="match status" value="1"/>
</dbReference>
<dbReference type="SMART" id="SM00484">
    <property type="entry name" value="XPGI"/>
    <property type="match status" value="1"/>
</dbReference>
<evidence type="ECO:0000256" key="13">
    <source>
        <dbReference type="ARBA" id="ARBA00022881"/>
    </source>
</evidence>
<dbReference type="SMART" id="SM00279">
    <property type="entry name" value="HhH2"/>
    <property type="match status" value="1"/>
</dbReference>
<dbReference type="FunFam" id="3.40.50.1010:FF:000002">
    <property type="entry name" value="Exonuclease 1, putative"/>
    <property type="match status" value="1"/>
</dbReference>
<dbReference type="InterPro" id="IPR019974">
    <property type="entry name" value="XPG_CS"/>
</dbReference>
<dbReference type="PROSITE" id="PS00842">
    <property type="entry name" value="XPG_2"/>
    <property type="match status" value="1"/>
</dbReference>
<dbReference type="GO" id="GO:0017108">
    <property type="term" value="F:5'-flap endonuclease activity"/>
    <property type="evidence" value="ECO:0007669"/>
    <property type="project" value="TreeGrafter"/>
</dbReference>
<organism evidence="21 22">
    <name type="scientific">Trichoplusia ni</name>
    <name type="common">Cabbage looper</name>
    <dbReference type="NCBI Taxonomy" id="7111"/>
    <lineage>
        <taxon>Eukaryota</taxon>
        <taxon>Metazoa</taxon>
        <taxon>Ecdysozoa</taxon>
        <taxon>Arthropoda</taxon>
        <taxon>Hexapoda</taxon>
        <taxon>Insecta</taxon>
        <taxon>Pterygota</taxon>
        <taxon>Neoptera</taxon>
        <taxon>Endopterygota</taxon>
        <taxon>Lepidoptera</taxon>
        <taxon>Glossata</taxon>
        <taxon>Ditrysia</taxon>
        <taxon>Noctuoidea</taxon>
        <taxon>Noctuidae</taxon>
        <taxon>Plusiinae</taxon>
        <taxon>Trichoplusia</taxon>
    </lineage>
</organism>
<dbReference type="OrthoDB" id="26491at2759"/>
<keyword evidence="10 17" id="KW-0378">Hydrolase</keyword>
<evidence type="ECO:0000256" key="7">
    <source>
        <dbReference type="ARBA" id="ARBA00022759"/>
    </source>
</evidence>
<proteinExistence type="inferred from homology"/>
<accession>A0A7E5VWY7</accession>
<dbReference type="CTD" id="35119"/>
<evidence type="ECO:0000259" key="19">
    <source>
        <dbReference type="SMART" id="SM00484"/>
    </source>
</evidence>
<dbReference type="InterPro" id="IPR006085">
    <property type="entry name" value="XPG_DNA_repair_N"/>
</dbReference>
<dbReference type="InParanoid" id="A0A7E5VWY7"/>
<feature type="domain" description="XPG N-terminal" evidence="20">
    <location>
        <begin position="1"/>
        <end position="99"/>
    </location>
</feature>
<dbReference type="InterPro" id="IPR036279">
    <property type="entry name" value="5-3_exonuclease_C_sf"/>
</dbReference>
<dbReference type="GO" id="GO:0006310">
    <property type="term" value="P:DNA recombination"/>
    <property type="evidence" value="ECO:0007669"/>
    <property type="project" value="TreeGrafter"/>
</dbReference>
<dbReference type="InterPro" id="IPR008918">
    <property type="entry name" value="HhH2"/>
</dbReference>
<evidence type="ECO:0000256" key="12">
    <source>
        <dbReference type="ARBA" id="ARBA00022842"/>
    </source>
</evidence>
<dbReference type="PANTHER" id="PTHR11081:SF8">
    <property type="entry name" value="EXONUCLEASE 1"/>
    <property type="match status" value="1"/>
</dbReference>
<protein>
    <recommendedName>
        <fullName evidence="3 17">Exonuclease 1</fullName>
        <ecNumber evidence="17">3.1.-.-</ecNumber>
    </recommendedName>
</protein>
<evidence type="ECO:0000256" key="10">
    <source>
        <dbReference type="ARBA" id="ARBA00022801"/>
    </source>
</evidence>
<dbReference type="SMART" id="SM00485">
    <property type="entry name" value="XPGN"/>
    <property type="match status" value="1"/>
</dbReference>
<reference evidence="22" key="1">
    <citation type="submission" date="2025-08" db="UniProtKB">
        <authorList>
            <consortium name="RefSeq"/>
        </authorList>
    </citation>
    <scope>IDENTIFICATION</scope>
</reference>
<feature type="domain" description="XPG-I" evidence="19">
    <location>
        <begin position="138"/>
        <end position="206"/>
    </location>
</feature>
<keyword evidence="7" id="KW-0255">Endonuclease</keyword>
<comment type="function">
    <text evidence="17">5'-&gt;3' double-stranded DNA exonuclease which may also possess a cryptic 3'-&gt;5' double-stranded DNA exonuclease activity. Functions in DNA mismatch repair.</text>
</comment>
<keyword evidence="12 17" id="KW-0460">Magnesium</keyword>
<evidence type="ECO:0000256" key="6">
    <source>
        <dbReference type="ARBA" id="ARBA00022723"/>
    </source>
</evidence>
<evidence type="ECO:0000313" key="22">
    <source>
        <dbReference type="RefSeq" id="XP_026732850.1"/>
    </source>
</evidence>
<evidence type="ECO:0000256" key="18">
    <source>
        <dbReference type="SAM" id="MobiDB-lite"/>
    </source>
</evidence>
<evidence type="ECO:0000259" key="20">
    <source>
        <dbReference type="SMART" id="SM00485"/>
    </source>
</evidence>
<evidence type="ECO:0000256" key="1">
    <source>
        <dbReference type="ARBA" id="ARBA00004123"/>
    </source>
</evidence>
<evidence type="ECO:0000256" key="14">
    <source>
        <dbReference type="ARBA" id="ARBA00023125"/>
    </source>
</evidence>
<dbReference type="Proteomes" id="UP000322000">
    <property type="component" value="Chromosome 1"/>
</dbReference>
<keyword evidence="8 17" id="KW-0227">DNA damage</keyword>
<dbReference type="SUPFAM" id="SSF88723">
    <property type="entry name" value="PIN domain-like"/>
    <property type="match status" value="1"/>
</dbReference>
<dbReference type="InterPro" id="IPR037315">
    <property type="entry name" value="EXO1_H3TH"/>
</dbReference>
<dbReference type="InterPro" id="IPR006084">
    <property type="entry name" value="XPG/Rad2"/>
</dbReference>
<evidence type="ECO:0000313" key="21">
    <source>
        <dbReference type="Proteomes" id="UP000322000"/>
    </source>
</evidence>
<sequence>MGITGLLPFIDKASRRTNVSEFSGCTVAIDSYCWLHKGAFACADKLVRGEETDVYIKYCLKYVTMLLSKNIKPILVFDGRHLPAKAMTELKRRESRDISKKRAAELLSLGKTEEARSYMRRSVDITHYMALSLIKECRKRNVDCIVAPYEADSQLAYLNIKNIAHLVITEDSDLILFGCTKVLFKMDLDGTGTLVDTAKLPLVMRCPIEHYTFDKFRQMCIMSGCDYLASLPGIGLAKARQFVTATQDSNFANALRKLPSFFNKSSLVVTDEYRESFLKAEATFKHQYVYDPIERQMTRLTDPDDEDVEQALCVNAGELLDPKVAFQLALGNLDPFTLKEMDNWHPDHSNNQNQHVKTANWKDKGVCPHPSMWSKEFIQYLSEEYPWLKKVKKLEPIIAVPTTRPRKVVNLVSKYVAETQDESLSIETLSNMYCTEPANKKQKLNCDNENETMTEYSENPHNIAHNDDTINQFSTKTSKSPILENKERSFKKCLKSGSYSVLKKLSRFPRTILDGNVVESKFFSSTEEASDNNPSENSITVEESPDRVRNPFKKSSVVIEDSEVQGLKDSQRENSPYSSPVKRLSPILEPSPRSISFKAKFEDVQLDAASEESVIENTYPMETLITPTASQTSFGASPSKQNAFNTFSYTKRSPKSNGFKKSAPRATAVKKSPPLPSNQPTLLSMFGFQKKPALKR</sequence>
<dbReference type="FunFam" id="1.10.150.20:FF:000011">
    <property type="entry name" value="exonuclease 1"/>
    <property type="match status" value="1"/>
</dbReference>
<keyword evidence="14 17" id="KW-0238">DNA-binding</keyword>
<dbReference type="Pfam" id="PF00867">
    <property type="entry name" value="XPG_I"/>
    <property type="match status" value="1"/>
</dbReference>
<keyword evidence="13 17" id="KW-0267">Excision nuclease</keyword>
<dbReference type="CDD" id="cd09857">
    <property type="entry name" value="PIN_EXO1"/>
    <property type="match status" value="1"/>
</dbReference>
<keyword evidence="9 17" id="KW-0228">DNA excision</keyword>
<evidence type="ECO:0000256" key="4">
    <source>
        <dbReference type="ARBA" id="ARBA00022553"/>
    </source>
</evidence>